<feature type="domain" description="Acyltransferase MbtK/IucB-like conserved" evidence="2">
    <location>
        <begin position="170"/>
        <end position="217"/>
    </location>
</feature>
<proteinExistence type="predicted"/>
<evidence type="ECO:0000259" key="2">
    <source>
        <dbReference type="SMART" id="SM01006"/>
    </source>
</evidence>
<dbReference type="RefSeq" id="WP_073509168.1">
    <property type="nucleotide sequence ID" value="NZ_MPJD01000010.1"/>
</dbReference>
<dbReference type="Pfam" id="PF13523">
    <property type="entry name" value="Acetyltransf_8"/>
    <property type="match status" value="1"/>
</dbReference>
<dbReference type="AlphaFoldDB" id="A0A853ZYY8"/>
<dbReference type="PANTHER" id="PTHR31438:SF1">
    <property type="entry name" value="LYSINE N-ACYLTRANSFERASE C17G9.06C-RELATED"/>
    <property type="match status" value="1"/>
</dbReference>
<comment type="pathway">
    <text evidence="1">Siderophore biosynthesis.</text>
</comment>
<comment type="caution">
    <text evidence="3">The sequence shown here is derived from an EMBL/GenBank/DDBJ whole genome shotgun (WGS) entry which is preliminary data.</text>
</comment>
<gene>
    <name evidence="3" type="ORF">BOH74_05610</name>
</gene>
<dbReference type="EMBL" id="MPJD01000010">
    <property type="protein sequence ID" value="OKA27258.1"/>
    <property type="molecule type" value="Genomic_DNA"/>
</dbReference>
<dbReference type="InterPro" id="IPR019432">
    <property type="entry name" value="Acyltransferase_MbtK/IucB-like"/>
</dbReference>
<dbReference type="Gene3D" id="3.40.630.30">
    <property type="match status" value="1"/>
</dbReference>
<accession>A0A853ZYY8</accession>
<evidence type="ECO:0000256" key="1">
    <source>
        <dbReference type="ARBA" id="ARBA00004924"/>
    </source>
</evidence>
<evidence type="ECO:0000313" key="4">
    <source>
        <dbReference type="Proteomes" id="UP000185990"/>
    </source>
</evidence>
<dbReference type="InterPro" id="IPR016181">
    <property type="entry name" value="Acyl_CoA_acyltransferase"/>
</dbReference>
<sequence>MTTPNFTLLLADGRRVIARMADDGNASLTIEGVAPVYFRRQDAHVQLENLSEAFPVSGLLALLGQVFCNSSRVPLLEVSAPLSLDRARDAIRQGVFDTLLGHDGHTARLACSRSSFWQHPLPWLTTSSAAGMPLRYTFSGEKRHPQRPPIPHGEVYRRELPGLNTTFSLRTVDITQDLERFNRWMNLEQVAFFWEQTGSLDEHAAYLQQMLDDPRVLPLIGSYNDEPFAYFEIYWCKEDRIAPYYDAQDHDRGWHVVVGESKHQSAGKLKGWFRSLMHYMFIDEPRTQRILGEPRIDHTRQIGFLESQGFGRLKTITLAHKKAALLRLERETFFDDFHP</sequence>
<dbReference type="PANTHER" id="PTHR31438">
    <property type="entry name" value="LYSINE N-ACYLTRANSFERASE C17G9.06C-RELATED"/>
    <property type="match status" value="1"/>
</dbReference>
<dbReference type="SUPFAM" id="SSF55729">
    <property type="entry name" value="Acyl-CoA N-acyltransferases (Nat)"/>
    <property type="match status" value="1"/>
</dbReference>
<protein>
    <submittedName>
        <fullName evidence="3">Acetyltransferase</fullName>
    </submittedName>
</protein>
<dbReference type="GO" id="GO:0019290">
    <property type="term" value="P:siderophore biosynthetic process"/>
    <property type="evidence" value="ECO:0007669"/>
    <property type="project" value="InterPro"/>
</dbReference>
<dbReference type="Proteomes" id="UP000185990">
    <property type="component" value="Unassembled WGS sequence"/>
</dbReference>
<evidence type="ECO:0000313" key="3">
    <source>
        <dbReference type="EMBL" id="OKA27258.1"/>
    </source>
</evidence>
<reference evidence="3 4" key="1">
    <citation type="submission" date="2016-11" db="EMBL/GenBank/DDBJ databases">
        <title>Draft genome of Pseudomonas versuta A4R1.12.</title>
        <authorList>
            <person name="See-Too W.-S."/>
        </authorList>
    </citation>
    <scope>NUCLEOTIDE SEQUENCE [LARGE SCALE GENOMIC DNA]</scope>
    <source>
        <strain evidence="3 4">A4R1.12</strain>
    </source>
</reference>
<dbReference type="GO" id="GO:0016410">
    <property type="term" value="F:N-acyltransferase activity"/>
    <property type="evidence" value="ECO:0007669"/>
    <property type="project" value="TreeGrafter"/>
</dbReference>
<dbReference type="SMART" id="SM01006">
    <property type="entry name" value="AlcB"/>
    <property type="match status" value="1"/>
</dbReference>
<name>A0A853ZYY8_9PSED</name>
<organism evidence="3 4">
    <name type="scientific">Pseudomonas versuta</name>
    <dbReference type="NCBI Taxonomy" id="1788301"/>
    <lineage>
        <taxon>Bacteria</taxon>
        <taxon>Pseudomonadati</taxon>
        <taxon>Pseudomonadota</taxon>
        <taxon>Gammaproteobacteria</taxon>
        <taxon>Pseudomonadales</taxon>
        <taxon>Pseudomonadaceae</taxon>
        <taxon>Pseudomonas</taxon>
    </lineage>
</organism>